<gene>
    <name evidence="7" type="ORF">EXH44_05700</name>
</gene>
<dbReference type="PROSITE" id="PS51257">
    <property type="entry name" value="PROKAR_LIPOPROTEIN"/>
    <property type="match status" value="1"/>
</dbReference>
<dbReference type="InterPro" id="IPR018660">
    <property type="entry name" value="MliC"/>
</dbReference>
<dbReference type="Pfam" id="PF09864">
    <property type="entry name" value="MliC"/>
    <property type="match status" value="1"/>
</dbReference>
<dbReference type="Gene3D" id="2.40.128.200">
    <property type="match status" value="1"/>
</dbReference>
<dbReference type="AlphaFoldDB" id="A0A4P7CFI9"/>
<evidence type="ECO:0000313" key="7">
    <source>
        <dbReference type="EMBL" id="QBQ63763.1"/>
    </source>
</evidence>
<dbReference type="RefSeq" id="WP_162856625.1">
    <property type="nucleotide sequence ID" value="NZ_CP038145.1"/>
</dbReference>
<protein>
    <submittedName>
        <fullName evidence="7">Acetylglucosamine transferase</fullName>
    </submittedName>
</protein>
<dbReference type="GO" id="GO:0016740">
    <property type="term" value="F:transferase activity"/>
    <property type="evidence" value="ECO:0007669"/>
    <property type="project" value="UniProtKB-KW"/>
</dbReference>
<feature type="chain" id="PRO_5020623405" evidence="5">
    <location>
        <begin position="23"/>
        <end position="134"/>
    </location>
</feature>
<evidence type="ECO:0000256" key="4">
    <source>
        <dbReference type="ARBA" id="ARBA00023288"/>
    </source>
</evidence>
<keyword evidence="7" id="KW-0808">Transferase</keyword>
<dbReference type="KEGG" id="aio:EXH44_05700"/>
<keyword evidence="3" id="KW-0564">Palmitate</keyword>
<evidence type="ECO:0000259" key="6">
    <source>
        <dbReference type="Pfam" id="PF09864"/>
    </source>
</evidence>
<accession>A0A4P7CFI9</accession>
<dbReference type="EMBL" id="CP038145">
    <property type="protein sequence ID" value="QBQ63763.1"/>
    <property type="molecule type" value="Genomic_DNA"/>
</dbReference>
<keyword evidence="1 5" id="KW-0732">Signal</keyword>
<keyword evidence="2" id="KW-0472">Membrane</keyword>
<proteinExistence type="predicted"/>
<evidence type="ECO:0000313" key="8">
    <source>
        <dbReference type="Proteomes" id="UP000294444"/>
    </source>
</evidence>
<evidence type="ECO:0000256" key="1">
    <source>
        <dbReference type="ARBA" id="ARBA00022729"/>
    </source>
</evidence>
<organism evidence="7 8">
    <name type="scientific">Actinobacillus indolicus</name>
    <dbReference type="NCBI Taxonomy" id="51049"/>
    <lineage>
        <taxon>Bacteria</taxon>
        <taxon>Pseudomonadati</taxon>
        <taxon>Pseudomonadota</taxon>
        <taxon>Gammaproteobacteria</taxon>
        <taxon>Pasteurellales</taxon>
        <taxon>Pasteurellaceae</taxon>
        <taxon>Actinobacillus</taxon>
    </lineage>
</organism>
<sequence>MQNVGKLNAILFISTCGIFVTACTPSSMSPVAQVEQKQTLPEPDKSNTIVKVKNQSIIKYQCDNKKIVTIEPDNTKKKAIHLTFAQTTHTLSSVVTKKSQKYSNIRWVWSEDFSGKWKLRDNRNKVLAENCVKK</sequence>
<keyword evidence="4" id="KW-0449">Lipoprotein</keyword>
<feature type="signal peptide" evidence="5">
    <location>
        <begin position="1"/>
        <end position="22"/>
    </location>
</feature>
<evidence type="ECO:0000256" key="2">
    <source>
        <dbReference type="ARBA" id="ARBA00023136"/>
    </source>
</evidence>
<dbReference type="Proteomes" id="UP000294444">
    <property type="component" value="Chromosome"/>
</dbReference>
<keyword evidence="8" id="KW-1185">Reference proteome</keyword>
<evidence type="ECO:0000256" key="5">
    <source>
        <dbReference type="SAM" id="SignalP"/>
    </source>
</evidence>
<evidence type="ECO:0000256" key="3">
    <source>
        <dbReference type="ARBA" id="ARBA00023139"/>
    </source>
</evidence>
<reference evidence="7 8" key="1">
    <citation type="submission" date="2019-03" db="EMBL/GenBank/DDBJ databases">
        <authorList>
            <person name="Che Y."/>
            <person name="Zhou L."/>
        </authorList>
    </citation>
    <scope>NUCLEOTIDE SEQUENCE [LARGE SCALE GENOMIC DNA]</scope>
    <source>
        <strain evidence="7 8">AIFJ1607</strain>
    </source>
</reference>
<dbReference type="InterPro" id="IPR036328">
    <property type="entry name" value="MliC_sf"/>
</dbReference>
<name>A0A4P7CFI9_9PAST</name>
<feature type="domain" description="C-type lysozyme inhibitor" evidence="6">
    <location>
        <begin position="60"/>
        <end position="122"/>
    </location>
</feature>